<dbReference type="InterPro" id="IPR003959">
    <property type="entry name" value="ATPase_AAA_core"/>
</dbReference>
<dbReference type="GO" id="GO:0016887">
    <property type="term" value="F:ATP hydrolysis activity"/>
    <property type="evidence" value="ECO:0007669"/>
    <property type="project" value="InterPro"/>
</dbReference>
<reference evidence="2 3" key="1">
    <citation type="submission" date="2020-05" db="EMBL/GenBank/DDBJ databases">
        <title>MicrobeNet Type strains.</title>
        <authorList>
            <person name="Nicholson A.C."/>
        </authorList>
    </citation>
    <scope>NUCLEOTIDE SEQUENCE [LARGE SCALE GENOMIC DNA]</scope>
    <source>
        <strain evidence="2 3">ATCC 700815</strain>
    </source>
</reference>
<dbReference type="CDD" id="cd00267">
    <property type="entry name" value="ABC_ATPase"/>
    <property type="match status" value="1"/>
</dbReference>
<dbReference type="PANTHER" id="PTHR43581">
    <property type="entry name" value="ATP/GTP PHOSPHATASE"/>
    <property type="match status" value="1"/>
</dbReference>
<dbReference type="SUPFAM" id="SSF52540">
    <property type="entry name" value="P-loop containing nucleoside triphosphate hydrolases"/>
    <property type="match status" value="1"/>
</dbReference>
<dbReference type="InterPro" id="IPR051396">
    <property type="entry name" value="Bact_Antivir_Def_Nuclease"/>
</dbReference>
<name>A0A849B8J4_9BURK</name>
<dbReference type="AlphaFoldDB" id="A0A849B8J4"/>
<feature type="domain" description="ATPase AAA-type core" evidence="1">
    <location>
        <begin position="160"/>
        <end position="377"/>
    </location>
</feature>
<gene>
    <name evidence="2" type="ORF">HLB16_04270</name>
</gene>
<comment type="caution">
    <text evidence="2">The sequence shown here is derived from an EMBL/GenBank/DDBJ whole genome shotgun (WGS) entry which is preliminary data.</text>
</comment>
<sequence length="658" mass="74322">MKTILTMKISLFRPHKSITAFEDIEVPDFTIITGINGAGKSQMLEAIEQGFLRIDSIPVDHQKRSIRRFDWNSLATTDTGSFTSFQALQEQHQAWMQLRQQIENQTTSLLQFAASHPILRGMSKRDLACLSADHMCFASVQQEAKEQILEQVAQHFRTANANIRASATHDLNQRRFMDAVEKSTGKLLSKLDDDDFNENKPRFWHPVDMFQQSFARLFVQYRGIWRENQLKKLEDQERDGPRLALTDAEFNEAYGEPPWDFVNSVLEAAHLDFRINAPEKFSDSMYEPELTDSVRGTTVRFNDLSSGERILMSFALCLYYAQDGRQIVDYPALLLFDEIDAPLHPSMTQSLLQTIQRVLVQERGIKVIMTTHSPSTVALAPAESLFAMQKTGRNRLIRVSRDAAIGLLTAGVPTLSVRSENRRQVFVESCYDVDYYDALFQKLKSKLDPSISISFISSGTGKHDGGSSRVKYFAGVLADAGNNTAYGLVDWDMSNFPEGNIFVLGCGQRYSIENYILDPLLIAILLVREKFVDRADMGLSDNENFSAFERMDNERLQVAVDCVVSRLCGYCTANDPDRVDCSYVGGAVVKVPKHLLLMQGHDYERALKDAFPKLNAFNRGGDSALKMAVLEKVIDDLPQFVPICILNVFQDLQRGPTH</sequence>
<dbReference type="Pfam" id="PF13304">
    <property type="entry name" value="AAA_21"/>
    <property type="match status" value="1"/>
</dbReference>
<evidence type="ECO:0000313" key="3">
    <source>
        <dbReference type="Proteomes" id="UP000542973"/>
    </source>
</evidence>
<dbReference type="PANTHER" id="PTHR43581:SF2">
    <property type="entry name" value="EXCINUCLEASE ATPASE SUBUNIT"/>
    <property type="match status" value="1"/>
</dbReference>
<dbReference type="GO" id="GO:0005524">
    <property type="term" value="F:ATP binding"/>
    <property type="evidence" value="ECO:0007669"/>
    <property type="project" value="InterPro"/>
</dbReference>
<accession>A0A849B8J4</accession>
<dbReference type="InterPro" id="IPR027417">
    <property type="entry name" value="P-loop_NTPase"/>
</dbReference>
<dbReference type="Gene3D" id="3.40.50.300">
    <property type="entry name" value="P-loop containing nucleotide triphosphate hydrolases"/>
    <property type="match status" value="1"/>
</dbReference>
<evidence type="ECO:0000313" key="2">
    <source>
        <dbReference type="EMBL" id="NNH10095.1"/>
    </source>
</evidence>
<organism evidence="2 3">
    <name type="scientific">Cupriavidus gilardii</name>
    <dbReference type="NCBI Taxonomy" id="82541"/>
    <lineage>
        <taxon>Bacteria</taxon>
        <taxon>Pseudomonadati</taxon>
        <taxon>Pseudomonadota</taxon>
        <taxon>Betaproteobacteria</taxon>
        <taxon>Burkholderiales</taxon>
        <taxon>Burkholderiaceae</taxon>
        <taxon>Cupriavidus</taxon>
    </lineage>
</organism>
<dbReference type="EMBL" id="JABEMD010000005">
    <property type="protein sequence ID" value="NNH10095.1"/>
    <property type="molecule type" value="Genomic_DNA"/>
</dbReference>
<dbReference type="Proteomes" id="UP000542973">
    <property type="component" value="Unassembled WGS sequence"/>
</dbReference>
<protein>
    <submittedName>
        <fullName evidence="2">AAA family ATPase</fullName>
    </submittedName>
</protein>
<evidence type="ECO:0000259" key="1">
    <source>
        <dbReference type="Pfam" id="PF13304"/>
    </source>
</evidence>
<dbReference type="RefSeq" id="WP_170265855.1">
    <property type="nucleotide sequence ID" value="NZ_BAAAEB010000022.1"/>
</dbReference>
<proteinExistence type="predicted"/>